<dbReference type="AlphaFoldDB" id="A0A6V8MDL0"/>
<dbReference type="InterPro" id="IPR029052">
    <property type="entry name" value="Metallo-depent_PP-like"/>
</dbReference>
<reference evidence="4" key="1">
    <citation type="submission" date="2020-06" db="EMBL/GenBank/DDBJ databases">
        <title>Draft genomic sequence of Geomonas sp. Red330.</title>
        <authorList>
            <person name="Itoh H."/>
            <person name="Zhenxing X."/>
            <person name="Ushijima N."/>
            <person name="Masuda Y."/>
            <person name="Shiratori Y."/>
            <person name="Senoo K."/>
        </authorList>
    </citation>
    <scope>NUCLEOTIDE SEQUENCE [LARGE SCALE GENOMIC DNA]</scope>
    <source>
        <strain evidence="4">Red330</strain>
    </source>
</reference>
<evidence type="ECO:0000313" key="4">
    <source>
        <dbReference type="Proteomes" id="UP000556026"/>
    </source>
</evidence>
<evidence type="ECO:0000256" key="1">
    <source>
        <dbReference type="ARBA" id="ARBA00005662"/>
    </source>
</evidence>
<dbReference type="RefSeq" id="WP_246399164.1">
    <property type="nucleotide sequence ID" value="NZ_BLXX01000001.1"/>
</dbReference>
<accession>A0A6V8MDL0</accession>
<dbReference type="SUPFAM" id="SSF56300">
    <property type="entry name" value="Metallo-dependent phosphatases"/>
    <property type="match status" value="1"/>
</dbReference>
<sequence length="369" mass="39307">MHTRSSQSDAPRTFFGPHATLRHLRRLSFLAVQLFVLFASSAGADAAALTVAAVGDVMMGSDFPAPRLPKDQGRSLLAPAAPLFQAADLALANLEGPLFLGGDPTKEPLKGRRYLFRTPPSYAQNLKRAGISFVSLANNHALDFGRDGLRSTKQALGEAGVAYAGKSGPVAEFEVRGLKVAVLALGFGAPPRSIVYPERALAEVAEIARRCDILILSVHAGAEGRGALHVAPGPELFLDEPRGDLVRFAHAAIDRGAALVIGHGPHVPRALELYKGRLIAYSLGNFATYGGVSVVGESGYAPLLTVELARDGSFEKGRVTSFLQGFQRGPVRDLKQRALRLMRRLSAEDFPGSPLSFGPDGEFRAARQP</sequence>
<proteinExistence type="inferred from homology"/>
<dbReference type="EMBL" id="BLXX01000001">
    <property type="protein sequence ID" value="GFO58098.1"/>
    <property type="molecule type" value="Genomic_DNA"/>
</dbReference>
<dbReference type="PANTHER" id="PTHR33393:SF11">
    <property type="entry name" value="POLYGLUTAMINE SYNTHESIS ACCESSORY PROTEIN RV0574C-RELATED"/>
    <property type="match status" value="1"/>
</dbReference>
<dbReference type="Pfam" id="PF09587">
    <property type="entry name" value="PGA_cap"/>
    <property type="match status" value="1"/>
</dbReference>
<gene>
    <name evidence="3" type="ORF">GMST_04230</name>
</gene>
<dbReference type="SMART" id="SM00854">
    <property type="entry name" value="PGA_cap"/>
    <property type="match status" value="1"/>
</dbReference>
<evidence type="ECO:0000313" key="3">
    <source>
        <dbReference type="EMBL" id="GFO58098.1"/>
    </source>
</evidence>
<dbReference type="InterPro" id="IPR019079">
    <property type="entry name" value="Capsule_synth_CapA"/>
</dbReference>
<protein>
    <recommendedName>
        <fullName evidence="2">Capsule synthesis protein CapA domain-containing protein</fullName>
    </recommendedName>
</protein>
<name>A0A6V8MDL0_9BACT</name>
<dbReference type="Proteomes" id="UP000556026">
    <property type="component" value="Unassembled WGS sequence"/>
</dbReference>
<dbReference type="PANTHER" id="PTHR33393">
    <property type="entry name" value="POLYGLUTAMINE SYNTHESIS ACCESSORY PROTEIN RV0574C-RELATED"/>
    <property type="match status" value="1"/>
</dbReference>
<evidence type="ECO:0000259" key="2">
    <source>
        <dbReference type="SMART" id="SM00854"/>
    </source>
</evidence>
<keyword evidence="4" id="KW-1185">Reference proteome</keyword>
<organism evidence="3 4">
    <name type="scientific">Geomonas silvestris</name>
    <dbReference type="NCBI Taxonomy" id="2740184"/>
    <lineage>
        <taxon>Bacteria</taxon>
        <taxon>Pseudomonadati</taxon>
        <taxon>Thermodesulfobacteriota</taxon>
        <taxon>Desulfuromonadia</taxon>
        <taxon>Geobacterales</taxon>
        <taxon>Geobacteraceae</taxon>
        <taxon>Geomonas</taxon>
    </lineage>
</organism>
<comment type="caution">
    <text evidence="3">The sequence shown here is derived from an EMBL/GenBank/DDBJ whole genome shotgun (WGS) entry which is preliminary data.</text>
</comment>
<feature type="domain" description="Capsule synthesis protein CapA" evidence="2">
    <location>
        <begin position="50"/>
        <end position="290"/>
    </location>
</feature>
<dbReference type="InterPro" id="IPR052169">
    <property type="entry name" value="CW_Biosynth-Accessory"/>
</dbReference>
<comment type="similarity">
    <text evidence="1">Belongs to the CapA family.</text>
</comment>
<dbReference type="Gene3D" id="3.60.21.10">
    <property type="match status" value="1"/>
</dbReference>
<dbReference type="CDD" id="cd07381">
    <property type="entry name" value="MPP_CapA"/>
    <property type="match status" value="1"/>
</dbReference>